<sequence length="44" mass="5031">MICDSCKDRRHDECRGGSWCDCQHHEPQDETGANEPAQNWISQG</sequence>
<organism evidence="1 2">
    <name type="scientific">Microtetraspora glauca</name>
    <dbReference type="NCBI Taxonomy" id="1996"/>
    <lineage>
        <taxon>Bacteria</taxon>
        <taxon>Bacillati</taxon>
        <taxon>Actinomycetota</taxon>
        <taxon>Actinomycetes</taxon>
        <taxon>Streptosporangiales</taxon>
        <taxon>Streptosporangiaceae</taxon>
        <taxon>Microtetraspora</taxon>
    </lineage>
</organism>
<evidence type="ECO:0000313" key="1">
    <source>
        <dbReference type="EMBL" id="MEV0968025.1"/>
    </source>
</evidence>
<protein>
    <submittedName>
        <fullName evidence="1">Uncharacterized protein</fullName>
    </submittedName>
</protein>
<reference evidence="1 2" key="1">
    <citation type="submission" date="2024-06" db="EMBL/GenBank/DDBJ databases">
        <title>The Natural Products Discovery Center: Release of the First 8490 Sequenced Strains for Exploring Actinobacteria Biosynthetic Diversity.</title>
        <authorList>
            <person name="Kalkreuter E."/>
            <person name="Kautsar S.A."/>
            <person name="Yang D."/>
            <person name="Bader C.D."/>
            <person name="Teijaro C.N."/>
            <person name="Fluegel L."/>
            <person name="Davis C.M."/>
            <person name="Simpson J.R."/>
            <person name="Lauterbach L."/>
            <person name="Steele A.D."/>
            <person name="Gui C."/>
            <person name="Meng S."/>
            <person name="Li G."/>
            <person name="Viehrig K."/>
            <person name="Ye F."/>
            <person name="Su P."/>
            <person name="Kiefer A.F."/>
            <person name="Nichols A."/>
            <person name="Cepeda A.J."/>
            <person name="Yan W."/>
            <person name="Fan B."/>
            <person name="Jiang Y."/>
            <person name="Adhikari A."/>
            <person name="Zheng C.-J."/>
            <person name="Schuster L."/>
            <person name="Cowan T.M."/>
            <person name="Smanski M.J."/>
            <person name="Chevrette M.G."/>
            <person name="De Carvalho L.P.S."/>
            <person name="Shen B."/>
        </authorList>
    </citation>
    <scope>NUCLEOTIDE SEQUENCE [LARGE SCALE GENOMIC DNA]</scope>
    <source>
        <strain evidence="1 2">NPDC050100</strain>
    </source>
</reference>
<accession>A0ABV3G8Q8</accession>
<evidence type="ECO:0000313" key="2">
    <source>
        <dbReference type="Proteomes" id="UP001551675"/>
    </source>
</evidence>
<dbReference type="EMBL" id="JBFALK010000002">
    <property type="protein sequence ID" value="MEV0968025.1"/>
    <property type="molecule type" value="Genomic_DNA"/>
</dbReference>
<dbReference type="Proteomes" id="UP001551675">
    <property type="component" value="Unassembled WGS sequence"/>
</dbReference>
<gene>
    <name evidence="1" type="ORF">AB0I59_05280</name>
</gene>
<dbReference type="RefSeq" id="WP_255706695.1">
    <property type="nucleotide sequence ID" value="NZ_JBFALK010000002.1"/>
</dbReference>
<comment type="caution">
    <text evidence="1">The sequence shown here is derived from an EMBL/GenBank/DDBJ whole genome shotgun (WGS) entry which is preliminary data.</text>
</comment>
<proteinExistence type="predicted"/>
<keyword evidence="2" id="KW-1185">Reference proteome</keyword>
<name>A0ABV3G8Q8_MICGL</name>